<gene>
    <name evidence="2" type="ORF">TELCIR_17589</name>
</gene>
<dbReference type="Proteomes" id="UP000230423">
    <property type="component" value="Unassembled WGS sequence"/>
</dbReference>
<dbReference type="Gene3D" id="4.10.280.10">
    <property type="entry name" value="Helix-loop-helix DNA-binding domain"/>
    <property type="match status" value="1"/>
</dbReference>
<dbReference type="InterPro" id="IPR011598">
    <property type="entry name" value="bHLH_dom"/>
</dbReference>
<feature type="non-terminal residue" evidence="2">
    <location>
        <position position="1"/>
    </location>
</feature>
<feature type="domain" description="BHLH" evidence="1">
    <location>
        <begin position="77"/>
        <end position="101"/>
    </location>
</feature>
<protein>
    <recommendedName>
        <fullName evidence="1">BHLH domain-containing protein</fullName>
    </recommendedName>
</protein>
<sequence>VRADNCEYTGTRTLIAADDDCPQELLCQQRNEQHPDEMALFSSAYLFNFRQSSFSPAKKKVIDPFDPEASVPLPYQLEEQEKRISKVDTLRLAIRYIKHLEAVLKNEEHIYK</sequence>
<evidence type="ECO:0000259" key="1">
    <source>
        <dbReference type="Pfam" id="PF00010"/>
    </source>
</evidence>
<keyword evidence="3" id="KW-1185">Reference proteome</keyword>
<dbReference type="Pfam" id="PF00010">
    <property type="entry name" value="HLH"/>
    <property type="match status" value="1"/>
</dbReference>
<name>A0A2G9TSD2_TELCI</name>
<reference evidence="2 3" key="1">
    <citation type="submission" date="2015-09" db="EMBL/GenBank/DDBJ databases">
        <title>Draft genome of the parasitic nematode Teladorsagia circumcincta isolate WARC Sus (inbred).</title>
        <authorList>
            <person name="Mitreva M."/>
        </authorList>
    </citation>
    <scope>NUCLEOTIDE SEQUENCE [LARGE SCALE GENOMIC DNA]</scope>
    <source>
        <strain evidence="2 3">S</strain>
    </source>
</reference>
<dbReference type="EMBL" id="KZ354573">
    <property type="protein sequence ID" value="PIO60904.1"/>
    <property type="molecule type" value="Genomic_DNA"/>
</dbReference>
<dbReference type="GO" id="GO:0046983">
    <property type="term" value="F:protein dimerization activity"/>
    <property type="evidence" value="ECO:0007669"/>
    <property type="project" value="InterPro"/>
</dbReference>
<evidence type="ECO:0000313" key="2">
    <source>
        <dbReference type="EMBL" id="PIO60904.1"/>
    </source>
</evidence>
<organism evidence="2 3">
    <name type="scientific">Teladorsagia circumcincta</name>
    <name type="common">Brown stomach worm</name>
    <name type="synonym">Ostertagia circumcincta</name>
    <dbReference type="NCBI Taxonomy" id="45464"/>
    <lineage>
        <taxon>Eukaryota</taxon>
        <taxon>Metazoa</taxon>
        <taxon>Ecdysozoa</taxon>
        <taxon>Nematoda</taxon>
        <taxon>Chromadorea</taxon>
        <taxon>Rhabditida</taxon>
        <taxon>Rhabditina</taxon>
        <taxon>Rhabditomorpha</taxon>
        <taxon>Strongyloidea</taxon>
        <taxon>Trichostrongylidae</taxon>
        <taxon>Teladorsagia</taxon>
    </lineage>
</organism>
<dbReference type="AlphaFoldDB" id="A0A2G9TSD2"/>
<accession>A0A2G9TSD2</accession>
<dbReference type="OrthoDB" id="5976910at2759"/>
<dbReference type="SUPFAM" id="SSF47459">
    <property type="entry name" value="HLH, helix-loop-helix DNA-binding domain"/>
    <property type="match status" value="1"/>
</dbReference>
<evidence type="ECO:0000313" key="3">
    <source>
        <dbReference type="Proteomes" id="UP000230423"/>
    </source>
</evidence>
<proteinExistence type="predicted"/>
<dbReference type="InterPro" id="IPR036638">
    <property type="entry name" value="HLH_DNA-bd_sf"/>
</dbReference>